<dbReference type="EMBL" id="FUYP01000018">
    <property type="protein sequence ID" value="SKB78151.1"/>
    <property type="molecule type" value="Genomic_DNA"/>
</dbReference>
<evidence type="ECO:0000313" key="2">
    <source>
        <dbReference type="Proteomes" id="UP000190044"/>
    </source>
</evidence>
<keyword evidence="2" id="KW-1185">Reference proteome</keyword>
<organism evidence="1 2">
    <name type="scientific">Sphingopyxis flava</name>
    <dbReference type="NCBI Taxonomy" id="1507287"/>
    <lineage>
        <taxon>Bacteria</taxon>
        <taxon>Pseudomonadati</taxon>
        <taxon>Pseudomonadota</taxon>
        <taxon>Alphaproteobacteria</taxon>
        <taxon>Sphingomonadales</taxon>
        <taxon>Sphingomonadaceae</taxon>
        <taxon>Sphingopyxis</taxon>
    </lineage>
</organism>
<sequence>MTAPTITLRRPVGPEERALVPESGMRAFPPRRREQPIFCPATSEEYRIKIARDWNVRASGSGYGTRFGMLKSCLDRYKAETAGSRAHQQYRIRAEDLENFGAAIVGDIEITREHSAQGDA</sequence>
<dbReference type="RefSeq" id="WP_079639370.1">
    <property type="nucleotide sequence ID" value="NZ_FUYP01000018.1"/>
</dbReference>
<gene>
    <name evidence="1" type="ORF">SAMN06295937_101839</name>
</gene>
<evidence type="ECO:0000313" key="1">
    <source>
        <dbReference type="EMBL" id="SKB78151.1"/>
    </source>
</evidence>
<name>A0A1T5E2I0_9SPHN</name>
<dbReference type="Proteomes" id="UP000190044">
    <property type="component" value="Unassembled WGS sequence"/>
</dbReference>
<proteinExistence type="predicted"/>
<accession>A0A1T5E2I0</accession>
<reference evidence="2" key="1">
    <citation type="submission" date="2017-02" db="EMBL/GenBank/DDBJ databases">
        <authorList>
            <person name="Varghese N."/>
            <person name="Submissions S."/>
        </authorList>
    </citation>
    <scope>NUCLEOTIDE SEQUENCE [LARGE SCALE GENOMIC DNA]</scope>
    <source>
        <strain evidence="2">R11H</strain>
    </source>
</reference>
<protein>
    <submittedName>
        <fullName evidence="1">Uncharacterized protein</fullName>
    </submittedName>
</protein>
<dbReference type="AlphaFoldDB" id="A0A1T5E2I0"/>
<dbReference type="OrthoDB" id="883590at2"/>